<dbReference type="InterPro" id="IPR002048">
    <property type="entry name" value="EF_hand_dom"/>
</dbReference>
<dbReference type="CDD" id="cd00051">
    <property type="entry name" value="EFh"/>
    <property type="match status" value="1"/>
</dbReference>
<dbReference type="EMBL" id="CAUYUJ010014681">
    <property type="protein sequence ID" value="CAK0844626.1"/>
    <property type="molecule type" value="Genomic_DNA"/>
</dbReference>
<keyword evidence="2" id="KW-0677">Repeat</keyword>
<proteinExistence type="predicted"/>
<dbReference type="Gene3D" id="1.10.238.10">
    <property type="entry name" value="EF-hand"/>
    <property type="match status" value="2"/>
</dbReference>
<name>A0ABN9TFP4_9DINO</name>
<evidence type="ECO:0000256" key="3">
    <source>
        <dbReference type="ARBA" id="ARBA00022837"/>
    </source>
</evidence>
<feature type="domain" description="EF-hand" evidence="4">
    <location>
        <begin position="164"/>
        <end position="199"/>
    </location>
</feature>
<feature type="domain" description="EF-hand" evidence="4">
    <location>
        <begin position="93"/>
        <end position="128"/>
    </location>
</feature>
<dbReference type="PROSITE" id="PS50222">
    <property type="entry name" value="EF_HAND_2"/>
    <property type="match status" value="3"/>
</dbReference>
<protein>
    <recommendedName>
        <fullName evidence="4">EF-hand domain-containing protein</fullName>
    </recommendedName>
</protein>
<dbReference type="SUPFAM" id="SSF47473">
    <property type="entry name" value="EF-hand"/>
    <property type="match status" value="1"/>
</dbReference>
<dbReference type="InterPro" id="IPR039647">
    <property type="entry name" value="EF_hand_pair_protein_CML-like"/>
</dbReference>
<dbReference type="PROSITE" id="PS00018">
    <property type="entry name" value="EF_HAND_1"/>
    <property type="match status" value="4"/>
</dbReference>
<keyword evidence="1" id="KW-0479">Metal-binding</keyword>
<dbReference type="InterPro" id="IPR018247">
    <property type="entry name" value="EF_Hand_1_Ca_BS"/>
</dbReference>
<evidence type="ECO:0000259" key="4">
    <source>
        <dbReference type="PROSITE" id="PS50222"/>
    </source>
</evidence>
<dbReference type="PANTHER" id="PTHR10891">
    <property type="entry name" value="EF-HAND CALCIUM-BINDING DOMAIN CONTAINING PROTEIN"/>
    <property type="match status" value="1"/>
</dbReference>
<keyword evidence="3" id="KW-0106">Calcium</keyword>
<gene>
    <name evidence="5" type="ORF">PCOR1329_LOCUS38687</name>
</gene>
<evidence type="ECO:0000256" key="2">
    <source>
        <dbReference type="ARBA" id="ARBA00022737"/>
    </source>
</evidence>
<dbReference type="Pfam" id="PF13499">
    <property type="entry name" value="EF-hand_7"/>
    <property type="match status" value="2"/>
</dbReference>
<reference evidence="5" key="1">
    <citation type="submission" date="2023-10" db="EMBL/GenBank/DDBJ databases">
        <authorList>
            <person name="Chen Y."/>
            <person name="Shah S."/>
            <person name="Dougan E. K."/>
            <person name="Thang M."/>
            <person name="Chan C."/>
        </authorList>
    </citation>
    <scope>NUCLEOTIDE SEQUENCE [LARGE SCALE GENOMIC DNA]</scope>
</reference>
<organism evidence="5 6">
    <name type="scientific">Prorocentrum cordatum</name>
    <dbReference type="NCBI Taxonomy" id="2364126"/>
    <lineage>
        <taxon>Eukaryota</taxon>
        <taxon>Sar</taxon>
        <taxon>Alveolata</taxon>
        <taxon>Dinophyceae</taxon>
        <taxon>Prorocentrales</taxon>
        <taxon>Prorocentraceae</taxon>
        <taxon>Prorocentrum</taxon>
    </lineage>
</organism>
<evidence type="ECO:0000313" key="5">
    <source>
        <dbReference type="EMBL" id="CAK0844626.1"/>
    </source>
</evidence>
<evidence type="ECO:0000313" key="6">
    <source>
        <dbReference type="Proteomes" id="UP001189429"/>
    </source>
</evidence>
<feature type="domain" description="EF-hand" evidence="4">
    <location>
        <begin position="202"/>
        <end position="237"/>
    </location>
</feature>
<sequence>MFWARISEADAKTANIAATRLAALNAVTTASPPVKSLAEMGDVQLENISDSSATRASAANATQVLPHVLLVEATGQGRPNAALHIIAGQLSEGQIRALRDTFTAMDENNDGLLSVAELQEGLRRAGLGDVQDMPQIMEAIDADADGQIAYTEFLAATLQRKMYLQEDVCWTAFGVFDIDGDGRISPEELRQVLRSGSVDEMLAAQDGDAIVEAVDRNGDGLIDFEEFMEMMRGSSRSTRSIFVPAAALQEE</sequence>
<dbReference type="Proteomes" id="UP001189429">
    <property type="component" value="Unassembled WGS sequence"/>
</dbReference>
<evidence type="ECO:0000256" key="1">
    <source>
        <dbReference type="ARBA" id="ARBA00022723"/>
    </source>
</evidence>
<accession>A0ABN9TFP4</accession>
<comment type="caution">
    <text evidence="5">The sequence shown here is derived from an EMBL/GenBank/DDBJ whole genome shotgun (WGS) entry which is preliminary data.</text>
</comment>
<dbReference type="SMART" id="SM00054">
    <property type="entry name" value="EFh"/>
    <property type="match status" value="4"/>
</dbReference>
<dbReference type="InterPro" id="IPR011992">
    <property type="entry name" value="EF-hand-dom_pair"/>
</dbReference>
<keyword evidence="6" id="KW-1185">Reference proteome</keyword>